<accession>A0A5S4FML2</accession>
<dbReference type="Gene3D" id="3.40.920.10">
    <property type="entry name" value="Pyruvate-ferredoxin oxidoreductase, PFOR, domain III"/>
    <property type="match status" value="1"/>
</dbReference>
<evidence type="ECO:0000259" key="4">
    <source>
        <dbReference type="Pfam" id="PF20169"/>
    </source>
</evidence>
<dbReference type="InterPro" id="IPR019752">
    <property type="entry name" value="Pyrv/ketoisovalerate_OxRed_cat"/>
</dbReference>
<feature type="domain" description="DUF6537" evidence="4">
    <location>
        <begin position="290"/>
        <end position="501"/>
    </location>
</feature>
<keyword evidence="1" id="KW-0560">Oxidoreductase</keyword>
<dbReference type="Pfam" id="PF01558">
    <property type="entry name" value="POR"/>
    <property type="match status" value="1"/>
</dbReference>
<dbReference type="GO" id="GO:0016903">
    <property type="term" value="F:oxidoreductase activity, acting on the aldehyde or oxo group of donors"/>
    <property type="evidence" value="ECO:0007669"/>
    <property type="project" value="InterPro"/>
</dbReference>
<dbReference type="NCBIfam" id="NF006179">
    <property type="entry name" value="PRK08312.1"/>
    <property type="match status" value="1"/>
</dbReference>
<dbReference type="EMBL" id="VCKY01000036">
    <property type="protein sequence ID" value="TMR21903.1"/>
    <property type="molecule type" value="Genomic_DNA"/>
</dbReference>
<name>A0A5S4FML2_9ACTN</name>
<reference evidence="5 6" key="1">
    <citation type="submission" date="2019-05" db="EMBL/GenBank/DDBJ databases">
        <title>Draft genome sequence of Nonomuraea turkmeniaca DSM 43926.</title>
        <authorList>
            <person name="Saricaoglu S."/>
            <person name="Isik K."/>
        </authorList>
    </citation>
    <scope>NUCLEOTIDE SEQUENCE [LARGE SCALE GENOMIC DNA]</scope>
    <source>
        <strain evidence="5 6">DSM 43926</strain>
    </source>
</reference>
<evidence type="ECO:0000259" key="3">
    <source>
        <dbReference type="Pfam" id="PF01558"/>
    </source>
</evidence>
<keyword evidence="6" id="KW-1185">Reference proteome</keyword>
<dbReference type="Proteomes" id="UP000309128">
    <property type="component" value="Unassembled WGS sequence"/>
</dbReference>
<feature type="domain" description="Pyruvate/ketoisovalerate oxidoreductase catalytic" evidence="3">
    <location>
        <begin position="19"/>
        <end position="213"/>
    </location>
</feature>
<dbReference type="RefSeq" id="WP_138666457.1">
    <property type="nucleotide sequence ID" value="NZ_VCKY01000036.1"/>
</dbReference>
<dbReference type="InterPro" id="IPR046667">
    <property type="entry name" value="DUF6537"/>
</dbReference>
<dbReference type="AlphaFoldDB" id="A0A5S4FML2"/>
<gene>
    <name evidence="5" type="ORF">ETD86_13345</name>
</gene>
<evidence type="ECO:0000256" key="1">
    <source>
        <dbReference type="ARBA" id="ARBA00023002"/>
    </source>
</evidence>
<dbReference type="OrthoDB" id="1490270at2"/>
<dbReference type="Pfam" id="PF20169">
    <property type="entry name" value="DUF6537"/>
    <property type="match status" value="1"/>
</dbReference>
<keyword evidence="5" id="KW-0670">Pyruvate</keyword>
<dbReference type="SUPFAM" id="SSF53323">
    <property type="entry name" value="Pyruvate-ferredoxin oxidoreductase, PFOR, domain III"/>
    <property type="match status" value="1"/>
</dbReference>
<evidence type="ECO:0000256" key="2">
    <source>
        <dbReference type="SAM" id="MobiDB-lite"/>
    </source>
</evidence>
<dbReference type="InterPro" id="IPR002869">
    <property type="entry name" value="Pyrv_flavodox_OxRed_cen"/>
</dbReference>
<evidence type="ECO:0000313" key="6">
    <source>
        <dbReference type="Proteomes" id="UP000309128"/>
    </source>
</evidence>
<feature type="region of interest" description="Disordered" evidence="2">
    <location>
        <begin position="217"/>
        <end position="246"/>
    </location>
</feature>
<evidence type="ECO:0000313" key="5">
    <source>
        <dbReference type="EMBL" id="TMR21903.1"/>
    </source>
</evidence>
<protein>
    <submittedName>
        <fullName evidence="5">Indolepyruvate oxidoreductase subunit beta family protein</fullName>
    </submittedName>
</protein>
<proteinExistence type="predicted"/>
<comment type="caution">
    <text evidence="5">The sequence shown here is derived from an EMBL/GenBank/DDBJ whole genome shotgun (WGS) entry which is preliminary data.</text>
</comment>
<sequence>MSSWKSGRRPITIAILAMGGEGGGVLSDWIVSVGEAAGYTAQSTSVAGVAQRTGATVYYVELFPPSEKAPAERARPEPVLSLFPTPGEVDIVIASELMEAGRAIQRGFCTPDRTTLIASTNRVYAITERIALGDGRADSDQLIQDARAAAKRFVGANFMHLAEQARSVISASLFGALAGSAALPFTREQFEAAVRTSGKAVEASLAAFALGFDAARQPAPTPAPSRPAGSGPVPVAIGRRPPHDAAAEAATAEEERHRTLAATDPGQLVGPDLQAQAARVAEFPEPARSMLLHGCVRTAVYQGVSYTDRYLARVARVAALESEDKGAARLTTGTARHAALWMCYQDTIHVALQKIRRRRIAGIREEAHAKSGQLMQVREYLHPQIDEITDTLPTRLGRWLAGSAPFRRVVTKLTRNGMVVNTTSVAGFTALWVMALMRPLRPRSLRFGREQAGIDDWLDLVVRTAPDDYDLACEIVECQGVLKGYGQTHSHGSESFAVLMDSARRLAGRPDAASALARLRDAALADDDGTTLRAAVTSVLGERLSDERPTLMR</sequence>
<organism evidence="5 6">
    <name type="scientific">Nonomuraea turkmeniaca</name>
    <dbReference type="NCBI Taxonomy" id="103838"/>
    <lineage>
        <taxon>Bacteria</taxon>
        <taxon>Bacillati</taxon>
        <taxon>Actinomycetota</taxon>
        <taxon>Actinomycetes</taxon>
        <taxon>Streptosporangiales</taxon>
        <taxon>Streptosporangiaceae</taxon>
        <taxon>Nonomuraea</taxon>
    </lineage>
</organism>